<dbReference type="Gene3D" id="3.10.580.10">
    <property type="entry name" value="CBS-domain"/>
    <property type="match status" value="1"/>
</dbReference>
<accession>A0A8J7HCC8</accession>
<evidence type="ECO:0000256" key="11">
    <source>
        <dbReference type="SAM" id="Phobius"/>
    </source>
</evidence>
<dbReference type="PROSITE" id="PS51846">
    <property type="entry name" value="CNNM"/>
    <property type="match status" value="1"/>
</dbReference>
<dbReference type="Proteomes" id="UP000623269">
    <property type="component" value="Unassembled WGS sequence"/>
</dbReference>
<evidence type="ECO:0000256" key="6">
    <source>
        <dbReference type="ARBA" id="ARBA00022989"/>
    </source>
</evidence>
<feature type="transmembrane region" description="Helical" evidence="11">
    <location>
        <begin position="6"/>
        <end position="31"/>
    </location>
</feature>
<evidence type="ECO:0000256" key="4">
    <source>
        <dbReference type="ARBA" id="ARBA00022692"/>
    </source>
</evidence>
<evidence type="ECO:0000313" key="14">
    <source>
        <dbReference type="EMBL" id="MBH1942230.1"/>
    </source>
</evidence>
<keyword evidence="3" id="KW-1003">Cell membrane</keyword>
<feature type="transmembrane region" description="Helical" evidence="11">
    <location>
        <begin position="109"/>
        <end position="128"/>
    </location>
</feature>
<dbReference type="InterPro" id="IPR000644">
    <property type="entry name" value="CBS_dom"/>
</dbReference>
<dbReference type="Gene3D" id="3.30.465.10">
    <property type="match status" value="1"/>
</dbReference>
<reference evidence="14" key="1">
    <citation type="submission" date="2020-12" db="EMBL/GenBank/DDBJ databases">
        <title>M. sibirica DSM 26468T genome.</title>
        <authorList>
            <person name="Thieme N."/>
            <person name="Rettenmaier R."/>
            <person name="Zverlov V."/>
            <person name="Liebl W."/>
        </authorList>
    </citation>
    <scope>NUCLEOTIDE SEQUENCE</scope>
    <source>
        <strain evidence="14">DSM 26468</strain>
    </source>
</reference>
<dbReference type="FunFam" id="3.10.580.10:FF:000002">
    <property type="entry name" value="Magnesium/cobalt efflux protein CorC"/>
    <property type="match status" value="1"/>
</dbReference>
<evidence type="ECO:0000256" key="7">
    <source>
        <dbReference type="ARBA" id="ARBA00023122"/>
    </source>
</evidence>
<keyword evidence="6 10" id="KW-1133">Transmembrane helix</keyword>
<evidence type="ECO:0000256" key="2">
    <source>
        <dbReference type="ARBA" id="ARBA00006337"/>
    </source>
</evidence>
<dbReference type="GO" id="GO:0050660">
    <property type="term" value="F:flavin adenine dinucleotide binding"/>
    <property type="evidence" value="ECO:0007669"/>
    <property type="project" value="InterPro"/>
</dbReference>
<dbReference type="AlphaFoldDB" id="A0A8J7HCC8"/>
<evidence type="ECO:0000259" key="13">
    <source>
        <dbReference type="PROSITE" id="PS51846"/>
    </source>
</evidence>
<dbReference type="Pfam" id="PF00571">
    <property type="entry name" value="CBS"/>
    <property type="match status" value="2"/>
</dbReference>
<evidence type="ECO:0000256" key="9">
    <source>
        <dbReference type="PROSITE-ProRule" id="PRU00703"/>
    </source>
</evidence>
<keyword evidence="7 9" id="KW-0129">CBS domain</keyword>
<feature type="domain" description="CBS" evidence="12">
    <location>
        <begin position="225"/>
        <end position="285"/>
    </location>
</feature>
<organism evidence="14 15">
    <name type="scientific">Mobilitalea sibirica</name>
    <dbReference type="NCBI Taxonomy" id="1462919"/>
    <lineage>
        <taxon>Bacteria</taxon>
        <taxon>Bacillati</taxon>
        <taxon>Bacillota</taxon>
        <taxon>Clostridia</taxon>
        <taxon>Lachnospirales</taxon>
        <taxon>Lachnospiraceae</taxon>
        <taxon>Mobilitalea</taxon>
    </lineage>
</organism>
<feature type="domain" description="CBS" evidence="12">
    <location>
        <begin position="291"/>
        <end position="348"/>
    </location>
</feature>
<evidence type="ECO:0000256" key="10">
    <source>
        <dbReference type="PROSITE-ProRule" id="PRU01193"/>
    </source>
</evidence>
<comment type="caution">
    <text evidence="14">The sequence shown here is derived from an EMBL/GenBank/DDBJ whole genome shotgun (WGS) entry which is preliminary data.</text>
</comment>
<dbReference type="PANTHER" id="PTHR43099">
    <property type="entry name" value="UPF0053 PROTEIN YRKA"/>
    <property type="match status" value="1"/>
</dbReference>
<dbReference type="EMBL" id="JAEAGR010000018">
    <property type="protein sequence ID" value="MBH1942230.1"/>
    <property type="molecule type" value="Genomic_DNA"/>
</dbReference>
<dbReference type="InterPro" id="IPR016169">
    <property type="entry name" value="FAD-bd_PCMH_sub2"/>
</dbReference>
<keyword evidence="4 10" id="KW-0812">Transmembrane</keyword>
<feature type="domain" description="CNNM transmembrane" evidence="13">
    <location>
        <begin position="1"/>
        <end position="206"/>
    </location>
</feature>
<name>A0A8J7HCC8_9FIRM</name>
<dbReference type="GO" id="GO:0005886">
    <property type="term" value="C:plasma membrane"/>
    <property type="evidence" value="ECO:0007669"/>
    <property type="project" value="UniProtKB-SubCell"/>
</dbReference>
<dbReference type="PROSITE" id="PS51371">
    <property type="entry name" value="CBS"/>
    <property type="match status" value="2"/>
</dbReference>
<keyword evidence="5" id="KW-0677">Repeat</keyword>
<evidence type="ECO:0000313" key="15">
    <source>
        <dbReference type="Proteomes" id="UP000623269"/>
    </source>
</evidence>
<dbReference type="SUPFAM" id="SSF54631">
    <property type="entry name" value="CBS-domain pair"/>
    <property type="match status" value="1"/>
</dbReference>
<dbReference type="InterPro" id="IPR005170">
    <property type="entry name" value="Transptr-assoc_dom"/>
</dbReference>
<proteinExistence type="inferred from homology"/>
<dbReference type="InterPro" id="IPR046342">
    <property type="entry name" value="CBS_dom_sf"/>
</dbReference>
<evidence type="ECO:0000256" key="8">
    <source>
        <dbReference type="ARBA" id="ARBA00023136"/>
    </source>
</evidence>
<evidence type="ECO:0000256" key="1">
    <source>
        <dbReference type="ARBA" id="ARBA00004651"/>
    </source>
</evidence>
<evidence type="ECO:0000256" key="5">
    <source>
        <dbReference type="ARBA" id="ARBA00022737"/>
    </source>
</evidence>
<dbReference type="CDD" id="cd04590">
    <property type="entry name" value="CBS_pair_CorC_HlyC_assoc"/>
    <property type="match status" value="1"/>
</dbReference>
<feature type="transmembrane region" description="Helical" evidence="11">
    <location>
        <begin position="140"/>
        <end position="162"/>
    </location>
</feature>
<dbReference type="InterPro" id="IPR044751">
    <property type="entry name" value="Ion_transp-like_CBS"/>
</dbReference>
<dbReference type="Pfam" id="PF03471">
    <property type="entry name" value="CorC_HlyC"/>
    <property type="match status" value="1"/>
</dbReference>
<keyword evidence="8 10" id="KW-0472">Membrane</keyword>
<protein>
    <submittedName>
        <fullName evidence="14">HlyC/CorC family transporter</fullName>
    </submittedName>
</protein>
<evidence type="ECO:0000256" key="3">
    <source>
        <dbReference type="ARBA" id="ARBA00022475"/>
    </source>
</evidence>
<feature type="transmembrane region" description="Helical" evidence="11">
    <location>
        <begin position="68"/>
        <end position="89"/>
    </location>
</feature>
<gene>
    <name evidence="14" type="ORF">I5677_15120</name>
</gene>
<dbReference type="PANTHER" id="PTHR43099:SF2">
    <property type="entry name" value="UPF0053 PROTEIN YRKA"/>
    <property type="match status" value="1"/>
</dbReference>
<dbReference type="SMART" id="SM01091">
    <property type="entry name" value="CorC_HlyC"/>
    <property type="match status" value="1"/>
</dbReference>
<dbReference type="SUPFAM" id="SSF56176">
    <property type="entry name" value="FAD-binding/transporter-associated domain-like"/>
    <property type="match status" value="1"/>
</dbReference>
<evidence type="ECO:0000259" key="12">
    <source>
        <dbReference type="PROSITE" id="PS51371"/>
    </source>
</evidence>
<dbReference type="InterPro" id="IPR002550">
    <property type="entry name" value="CNNM"/>
</dbReference>
<dbReference type="RefSeq" id="WP_197662480.1">
    <property type="nucleotide sequence ID" value="NZ_JAEAGR010000018.1"/>
</dbReference>
<dbReference type="Pfam" id="PF01595">
    <property type="entry name" value="CNNM"/>
    <property type="match status" value="1"/>
</dbReference>
<dbReference type="InterPro" id="IPR036318">
    <property type="entry name" value="FAD-bd_PCMH-like_sf"/>
</dbReference>
<keyword evidence="15" id="KW-1185">Reference proteome</keyword>
<dbReference type="SMART" id="SM00116">
    <property type="entry name" value="CBS"/>
    <property type="match status" value="2"/>
</dbReference>
<sequence>MDEGNPLSGIAIISLLIILKAIITSLSTALYNVNENGVRKKAEGGDRKSVTLLKVLKTPDKYIHVSELVINGTGILAGVFYVVHFLPWIDKMIIKSSIKIDSNIITPVFYVFITVFLVFLITLFGTVLPKKIAIKHADSISYHVMGLLRALNFLFRPFVWLLEKTMNIILFIFGVKPSELSESVTEEEIISMVNEGREQGVFDAGEVEMISNIIELDEKEAQDIMTPKKKIIAVSAEMTVEEALRFMLSENYSRYPLYEGNRDNIIGILHLKDVICAYISEELKSKSLNEIAREPYFVPDTQNINMLFHDMQSKNIHMAIVIDEYGQTAGLVAMEDFIEEIVGNIQDEYDEDEKMVISVEDDSYVVNGSISLEELEDELHISIEHEDFDTLNGLLISILDRIPQDGEKAILEYAGYRFNILETMNKMIQLVRISKLPELSEEIAEPVKVME</sequence>
<dbReference type="InterPro" id="IPR051676">
    <property type="entry name" value="UPF0053_domain"/>
</dbReference>
<comment type="subcellular location">
    <subcellularLocation>
        <location evidence="1">Cell membrane</location>
        <topology evidence="1">Multi-pass membrane protein</topology>
    </subcellularLocation>
</comment>
<comment type="similarity">
    <text evidence="2">Belongs to the UPF0053 family.</text>
</comment>